<evidence type="ECO:0000313" key="9">
    <source>
        <dbReference type="Proteomes" id="UP001501436"/>
    </source>
</evidence>
<keyword evidence="4 6" id="KW-1133">Transmembrane helix</keyword>
<reference evidence="9" key="1">
    <citation type="journal article" date="2019" name="Int. J. Syst. Evol. Microbiol.">
        <title>The Global Catalogue of Microorganisms (GCM) 10K type strain sequencing project: providing services to taxonomists for standard genome sequencing and annotation.</title>
        <authorList>
            <consortium name="The Broad Institute Genomics Platform"/>
            <consortium name="The Broad Institute Genome Sequencing Center for Infectious Disease"/>
            <person name="Wu L."/>
            <person name="Ma J."/>
        </authorList>
    </citation>
    <scope>NUCLEOTIDE SEQUENCE [LARGE SCALE GENOMIC DNA]</scope>
    <source>
        <strain evidence="9">JCM 18283</strain>
    </source>
</reference>
<evidence type="ECO:0000256" key="3">
    <source>
        <dbReference type="ARBA" id="ARBA00022692"/>
    </source>
</evidence>
<evidence type="ECO:0000256" key="4">
    <source>
        <dbReference type="ARBA" id="ARBA00022989"/>
    </source>
</evidence>
<organism evidence="8 9">
    <name type="scientific">Mucilaginibacter defluvii</name>
    <dbReference type="NCBI Taxonomy" id="1196019"/>
    <lineage>
        <taxon>Bacteria</taxon>
        <taxon>Pseudomonadati</taxon>
        <taxon>Bacteroidota</taxon>
        <taxon>Sphingobacteriia</taxon>
        <taxon>Sphingobacteriales</taxon>
        <taxon>Sphingobacteriaceae</taxon>
        <taxon>Mucilaginibacter</taxon>
    </lineage>
</organism>
<dbReference type="Proteomes" id="UP001501436">
    <property type="component" value="Unassembled WGS sequence"/>
</dbReference>
<keyword evidence="3 6" id="KW-0812">Transmembrane</keyword>
<feature type="transmembrane region" description="Helical" evidence="6">
    <location>
        <begin position="359"/>
        <end position="380"/>
    </location>
</feature>
<dbReference type="Pfam" id="PF07690">
    <property type="entry name" value="MFS_1"/>
    <property type="match status" value="1"/>
</dbReference>
<dbReference type="Gene3D" id="1.20.1250.20">
    <property type="entry name" value="MFS general substrate transporter like domains"/>
    <property type="match status" value="1"/>
</dbReference>
<keyword evidence="2" id="KW-0813">Transport</keyword>
<dbReference type="EMBL" id="BAABJI010000002">
    <property type="protein sequence ID" value="GAA4925453.1"/>
    <property type="molecule type" value="Genomic_DNA"/>
</dbReference>
<feature type="transmembrane region" description="Helical" evidence="6">
    <location>
        <begin position="296"/>
        <end position="317"/>
    </location>
</feature>
<dbReference type="PANTHER" id="PTHR23505">
    <property type="entry name" value="SPINSTER"/>
    <property type="match status" value="1"/>
</dbReference>
<accession>A0ABP9G178</accession>
<dbReference type="PROSITE" id="PS50850">
    <property type="entry name" value="MFS"/>
    <property type="match status" value="1"/>
</dbReference>
<evidence type="ECO:0000256" key="1">
    <source>
        <dbReference type="ARBA" id="ARBA00004141"/>
    </source>
</evidence>
<evidence type="ECO:0000256" key="5">
    <source>
        <dbReference type="ARBA" id="ARBA00023136"/>
    </source>
</evidence>
<sequence>MAMNDQTISTTQLSHWRSGAFIISLFLVSAFSQIDRILPFILAESIKRELHLSDTQLGLINGIAFAVIYSLASLPLARLADRGASRQVLLWCVLIWSLMTGLGGLSVGFLTMALSRFGVALGEAGGTPASHALIAGNIPEHRHGRALGIYSMGIPLGTMIGFGVGGWASDHIGWRVALFAAGGVGLLLVILILAFTAKTAIAVKPVDQTENIFSAGRGLLSKPAFLWMFIGANFLGFAAAPFYAFAAPFLIRTHGLSASQVGLSFGLLQGLMGIIGTVVGGRLFDSAVKRGANRLLHPPAVVFSIAALTTVAGLLAPEGWMSIALFVPVMLAFAFLLPFAFSAGHLIAGPGKHALSSSLLMIASGLLGPALSPLLVGVISDGVSTAYEANGLRWGLMVVPVAGALSSIALFIASKKIREHLSATARYTYNDTDNHLSLIK</sequence>
<feature type="transmembrane region" description="Helical" evidence="6">
    <location>
        <begin position="392"/>
        <end position="413"/>
    </location>
</feature>
<evidence type="ECO:0000256" key="2">
    <source>
        <dbReference type="ARBA" id="ARBA00022448"/>
    </source>
</evidence>
<dbReference type="InterPro" id="IPR011701">
    <property type="entry name" value="MFS"/>
</dbReference>
<keyword evidence="5 6" id="KW-0472">Membrane</keyword>
<evidence type="ECO:0000259" key="7">
    <source>
        <dbReference type="PROSITE" id="PS50850"/>
    </source>
</evidence>
<feature type="transmembrane region" description="Helical" evidence="6">
    <location>
        <begin position="224"/>
        <end position="251"/>
    </location>
</feature>
<gene>
    <name evidence="8" type="ORF">GCM10023313_32490</name>
</gene>
<keyword evidence="9" id="KW-1185">Reference proteome</keyword>
<name>A0ABP9G178_9SPHI</name>
<feature type="transmembrane region" description="Helical" evidence="6">
    <location>
        <begin position="174"/>
        <end position="195"/>
    </location>
</feature>
<feature type="transmembrane region" description="Helical" evidence="6">
    <location>
        <begin position="147"/>
        <end position="168"/>
    </location>
</feature>
<feature type="transmembrane region" description="Helical" evidence="6">
    <location>
        <begin position="55"/>
        <end position="76"/>
    </location>
</feature>
<feature type="transmembrane region" description="Helical" evidence="6">
    <location>
        <begin position="20"/>
        <end position="43"/>
    </location>
</feature>
<dbReference type="InterPro" id="IPR036259">
    <property type="entry name" value="MFS_trans_sf"/>
</dbReference>
<proteinExistence type="predicted"/>
<evidence type="ECO:0000313" key="8">
    <source>
        <dbReference type="EMBL" id="GAA4925453.1"/>
    </source>
</evidence>
<feature type="domain" description="Major facilitator superfamily (MFS) profile" evidence="7">
    <location>
        <begin position="21"/>
        <end position="418"/>
    </location>
</feature>
<feature type="transmembrane region" description="Helical" evidence="6">
    <location>
        <begin position="263"/>
        <end position="284"/>
    </location>
</feature>
<evidence type="ECO:0000256" key="6">
    <source>
        <dbReference type="SAM" id="Phobius"/>
    </source>
</evidence>
<comment type="subcellular location">
    <subcellularLocation>
        <location evidence="1">Membrane</location>
        <topology evidence="1">Multi-pass membrane protein</topology>
    </subcellularLocation>
</comment>
<feature type="transmembrane region" description="Helical" evidence="6">
    <location>
        <begin position="88"/>
        <end position="110"/>
    </location>
</feature>
<dbReference type="PANTHER" id="PTHR23505:SF79">
    <property type="entry name" value="PROTEIN SPINSTER"/>
    <property type="match status" value="1"/>
</dbReference>
<dbReference type="SUPFAM" id="SSF103473">
    <property type="entry name" value="MFS general substrate transporter"/>
    <property type="match status" value="1"/>
</dbReference>
<dbReference type="InterPro" id="IPR044770">
    <property type="entry name" value="MFS_spinster-like"/>
</dbReference>
<protein>
    <submittedName>
        <fullName evidence="8">MFS transporter</fullName>
    </submittedName>
</protein>
<comment type="caution">
    <text evidence="8">The sequence shown here is derived from an EMBL/GenBank/DDBJ whole genome shotgun (WGS) entry which is preliminary data.</text>
</comment>
<dbReference type="InterPro" id="IPR020846">
    <property type="entry name" value="MFS_dom"/>
</dbReference>
<feature type="transmembrane region" description="Helical" evidence="6">
    <location>
        <begin position="323"/>
        <end position="347"/>
    </location>
</feature>